<feature type="transmembrane region" description="Helical" evidence="2">
    <location>
        <begin position="135"/>
        <end position="155"/>
    </location>
</feature>
<keyword evidence="2" id="KW-0812">Transmembrane</keyword>
<evidence type="ECO:0000313" key="4">
    <source>
        <dbReference type="Proteomes" id="UP001221142"/>
    </source>
</evidence>
<name>A0AAD7F9U0_9AGAR</name>
<feature type="transmembrane region" description="Helical" evidence="2">
    <location>
        <begin position="7"/>
        <end position="27"/>
    </location>
</feature>
<reference evidence="3" key="1">
    <citation type="submission" date="2023-03" db="EMBL/GenBank/DDBJ databases">
        <title>Massive genome expansion in bonnet fungi (Mycena s.s.) driven by repeated elements and novel gene families across ecological guilds.</title>
        <authorList>
            <consortium name="Lawrence Berkeley National Laboratory"/>
            <person name="Harder C.B."/>
            <person name="Miyauchi S."/>
            <person name="Viragh M."/>
            <person name="Kuo A."/>
            <person name="Thoen E."/>
            <person name="Andreopoulos B."/>
            <person name="Lu D."/>
            <person name="Skrede I."/>
            <person name="Drula E."/>
            <person name="Henrissat B."/>
            <person name="Morin E."/>
            <person name="Kohler A."/>
            <person name="Barry K."/>
            <person name="LaButti K."/>
            <person name="Morin E."/>
            <person name="Salamov A."/>
            <person name="Lipzen A."/>
            <person name="Mereny Z."/>
            <person name="Hegedus B."/>
            <person name="Baldrian P."/>
            <person name="Stursova M."/>
            <person name="Weitz H."/>
            <person name="Taylor A."/>
            <person name="Grigoriev I.V."/>
            <person name="Nagy L.G."/>
            <person name="Martin F."/>
            <person name="Kauserud H."/>
        </authorList>
    </citation>
    <scope>NUCLEOTIDE SEQUENCE</scope>
    <source>
        <strain evidence="3">9284</strain>
    </source>
</reference>
<organism evidence="3 4">
    <name type="scientific">Roridomyces roridus</name>
    <dbReference type="NCBI Taxonomy" id="1738132"/>
    <lineage>
        <taxon>Eukaryota</taxon>
        <taxon>Fungi</taxon>
        <taxon>Dikarya</taxon>
        <taxon>Basidiomycota</taxon>
        <taxon>Agaricomycotina</taxon>
        <taxon>Agaricomycetes</taxon>
        <taxon>Agaricomycetidae</taxon>
        <taxon>Agaricales</taxon>
        <taxon>Marasmiineae</taxon>
        <taxon>Mycenaceae</taxon>
        <taxon>Roridomyces</taxon>
    </lineage>
</organism>
<dbReference type="Proteomes" id="UP001221142">
    <property type="component" value="Unassembled WGS sequence"/>
</dbReference>
<gene>
    <name evidence="3" type="ORF">FB45DRAFT_1037500</name>
</gene>
<keyword evidence="2" id="KW-1133">Transmembrane helix</keyword>
<feature type="compositionally biased region" description="Basic and acidic residues" evidence="1">
    <location>
        <begin position="175"/>
        <end position="187"/>
    </location>
</feature>
<feature type="region of interest" description="Disordered" evidence="1">
    <location>
        <begin position="164"/>
        <end position="187"/>
    </location>
</feature>
<accession>A0AAD7F9U0</accession>
<proteinExistence type="predicted"/>
<feature type="transmembrane region" description="Helical" evidence="2">
    <location>
        <begin position="97"/>
        <end position="115"/>
    </location>
</feature>
<feature type="transmembrane region" description="Helical" evidence="2">
    <location>
        <begin position="39"/>
        <end position="59"/>
    </location>
</feature>
<keyword evidence="4" id="KW-1185">Reference proteome</keyword>
<dbReference type="EMBL" id="JARKIF010000033">
    <property type="protein sequence ID" value="KAJ7611163.1"/>
    <property type="molecule type" value="Genomic_DNA"/>
</dbReference>
<evidence type="ECO:0008006" key="5">
    <source>
        <dbReference type="Google" id="ProtNLM"/>
    </source>
</evidence>
<evidence type="ECO:0000256" key="2">
    <source>
        <dbReference type="SAM" id="Phobius"/>
    </source>
</evidence>
<protein>
    <recommendedName>
        <fullName evidence="5">Transmembrane protein</fullName>
    </recommendedName>
</protein>
<evidence type="ECO:0000313" key="3">
    <source>
        <dbReference type="EMBL" id="KAJ7611163.1"/>
    </source>
</evidence>
<dbReference type="AlphaFoldDB" id="A0AAD7F9U0"/>
<evidence type="ECO:0000256" key="1">
    <source>
        <dbReference type="SAM" id="MobiDB-lite"/>
    </source>
</evidence>
<keyword evidence="2" id="KW-0472">Membrane</keyword>
<comment type="caution">
    <text evidence="3">The sequence shown here is derived from an EMBL/GenBank/DDBJ whole genome shotgun (WGS) entry which is preliminary data.</text>
</comment>
<sequence>MPASRTAAIHCLIVVFSFVLLAALPYILGAFPQTAAAAPRRSCAVVGLVSTFVNLYIFLRRCFSSVRLAQRTPSPAALEEGTASPVDPDATPKSERLSSILNAITSALLPFNYFLSHGTLSLDKPLLVNVADFAMFLIDGLESIAVIVVLVCLGAKVYQVFRPSTTTEEEEGKEEEAVGEKHAPEKV</sequence>